<dbReference type="KEGG" id="dalk:DSCA_12150"/>
<comment type="catalytic activity">
    <reaction evidence="5">
        <text>a 2-deoxystreptamine antibiotic + acetyl-CoA = an N(3)-acetyl-2-deoxystreptamine antibiotic + CoA + H(+)</text>
        <dbReference type="Rhea" id="RHEA:12665"/>
        <dbReference type="ChEBI" id="CHEBI:15378"/>
        <dbReference type="ChEBI" id="CHEBI:57287"/>
        <dbReference type="ChEBI" id="CHEBI:57288"/>
        <dbReference type="ChEBI" id="CHEBI:57921"/>
        <dbReference type="ChEBI" id="CHEBI:77452"/>
        <dbReference type="EC" id="2.3.1.81"/>
    </reaction>
</comment>
<dbReference type="SUPFAM" id="SSF110710">
    <property type="entry name" value="TTHA0583/YokD-like"/>
    <property type="match status" value="1"/>
</dbReference>
<dbReference type="AlphaFoldDB" id="A0A5K7YFM9"/>
<evidence type="ECO:0000256" key="2">
    <source>
        <dbReference type="ARBA" id="ARBA00012882"/>
    </source>
</evidence>
<accession>A0A5K7YFM9</accession>
<keyword evidence="4 5" id="KW-0012">Acyltransferase</keyword>
<keyword evidence="5" id="KW-0046">Antibiotic resistance</keyword>
<protein>
    <recommendedName>
        <fullName evidence="2 5">Aminoglycoside N(3)-acetyltransferase</fullName>
        <ecNumber evidence="5">2.3.1.-</ecNumber>
    </recommendedName>
</protein>
<proteinExistence type="inferred from homology"/>
<comment type="similarity">
    <text evidence="1 5">Belongs to the antibiotic N-acetyltransferase family.</text>
</comment>
<evidence type="ECO:0000256" key="1">
    <source>
        <dbReference type="ARBA" id="ARBA00006383"/>
    </source>
</evidence>
<keyword evidence="7" id="KW-1185">Reference proteome</keyword>
<dbReference type="Pfam" id="PF02522">
    <property type="entry name" value="Antibiotic_NAT"/>
    <property type="match status" value="1"/>
</dbReference>
<dbReference type="EMBL" id="AP021874">
    <property type="protein sequence ID" value="BBO67285.1"/>
    <property type="molecule type" value="Genomic_DNA"/>
</dbReference>
<evidence type="ECO:0000256" key="3">
    <source>
        <dbReference type="ARBA" id="ARBA00022679"/>
    </source>
</evidence>
<dbReference type="InterPro" id="IPR028345">
    <property type="entry name" value="Antibiotic_NAT-like"/>
</dbReference>
<dbReference type="RefSeq" id="WP_155315565.1">
    <property type="nucleotide sequence ID" value="NZ_AP021874.1"/>
</dbReference>
<keyword evidence="3 5" id="KW-0808">Transferase</keyword>
<evidence type="ECO:0000313" key="7">
    <source>
        <dbReference type="Proteomes" id="UP000427906"/>
    </source>
</evidence>
<gene>
    <name evidence="6" type="ORF">DSCA_12150</name>
</gene>
<organism evidence="6 7">
    <name type="scientific">Desulfosarcina alkanivorans</name>
    <dbReference type="NCBI Taxonomy" id="571177"/>
    <lineage>
        <taxon>Bacteria</taxon>
        <taxon>Pseudomonadati</taxon>
        <taxon>Thermodesulfobacteriota</taxon>
        <taxon>Desulfobacteria</taxon>
        <taxon>Desulfobacterales</taxon>
        <taxon>Desulfosarcinaceae</taxon>
        <taxon>Desulfosarcina</taxon>
    </lineage>
</organism>
<dbReference type="PANTHER" id="PTHR11104">
    <property type="entry name" value="AMINOGLYCOSIDE N3-ACETYLTRANSFERASE"/>
    <property type="match status" value="1"/>
</dbReference>
<sequence>MRSFIVSKLSSGQKRKIKSYLNRIKQKFVNLTMSYSQEKLERKFHDVGLKKGDAVLIHSGWSYSNGFIGTPQDVIRILKKVVGTKGTLLMVSMPYRSATSKYLKEYKSFNVRKTSGKMGLLSEIFRRQKDVSRSLHPCHPIIVWGKDADWFIQEHENCVFSCGRKSPFGKIAGRKGKILFFDVKFNTMTFFHHIEHIIQEKLPFPLYDKKEYELKVINKEGQEIIVKARAFSDEAVTRRRPLLLEKELLKKGCFSWDKIGNTSLGVIRTSDALECANKMISEGRFFYDL</sequence>
<evidence type="ECO:0000313" key="6">
    <source>
        <dbReference type="EMBL" id="BBO67285.1"/>
    </source>
</evidence>
<evidence type="ECO:0000256" key="5">
    <source>
        <dbReference type="RuleBase" id="RU365031"/>
    </source>
</evidence>
<dbReference type="OrthoDB" id="9757540at2"/>
<dbReference type="PANTHER" id="PTHR11104:SF0">
    <property type="entry name" value="SPBETA PROPHAGE-DERIVED AMINOGLYCOSIDE N(3')-ACETYLTRANSFERASE-LIKE PROTEIN YOKD"/>
    <property type="match status" value="1"/>
</dbReference>
<dbReference type="GO" id="GO:0046677">
    <property type="term" value="P:response to antibiotic"/>
    <property type="evidence" value="ECO:0007669"/>
    <property type="project" value="UniProtKB-KW"/>
</dbReference>
<dbReference type="InterPro" id="IPR003679">
    <property type="entry name" value="Amioglycoside_AcTrfase"/>
</dbReference>
<dbReference type="EC" id="2.3.1.-" evidence="5"/>
<dbReference type="GO" id="GO:0046353">
    <property type="term" value="F:aminoglycoside 3-N-acetyltransferase activity"/>
    <property type="evidence" value="ECO:0007669"/>
    <property type="project" value="UniProtKB-EC"/>
</dbReference>
<evidence type="ECO:0000256" key="4">
    <source>
        <dbReference type="ARBA" id="ARBA00023315"/>
    </source>
</evidence>
<dbReference type="Proteomes" id="UP000427906">
    <property type="component" value="Chromosome"/>
</dbReference>
<name>A0A5K7YFM9_9BACT</name>
<reference evidence="6 7" key="1">
    <citation type="submission" date="2019-11" db="EMBL/GenBank/DDBJ databases">
        <title>Comparative genomics of hydrocarbon-degrading Desulfosarcina strains.</title>
        <authorList>
            <person name="Watanabe M."/>
            <person name="Kojima H."/>
            <person name="Fukui M."/>
        </authorList>
    </citation>
    <scope>NUCLEOTIDE SEQUENCE [LARGE SCALE GENOMIC DNA]</scope>
    <source>
        <strain evidence="6 7">PL12</strain>
    </source>
</reference>